<accession>A0A8T3CNQ7</accession>
<reference evidence="2" key="1">
    <citation type="submission" date="2021-01" db="EMBL/GenBank/DDBJ databases">
        <authorList>
            <person name="Zahm M."/>
            <person name="Roques C."/>
            <person name="Cabau C."/>
            <person name="Klopp C."/>
            <person name="Donnadieu C."/>
            <person name="Jouanno E."/>
            <person name="Lampietro C."/>
            <person name="Louis A."/>
            <person name="Herpin A."/>
            <person name="Echchiki A."/>
            <person name="Berthelot C."/>
            <person name="Parey E."/>
            <person name="Roest-Crollius H."/>
            <person name="Braasch I."/>
            <person name="Postlethwait J."/>
            <person name="Bobe J."/>
            <person name="Montfort J."/>
            <person name="Bouchez O."/>
            <person name="Begum T."/>
            <person name="Mejri S."/>
            <person name="Adams A."/>
            <person name="Chen W.-J."/>
            <person name="Guiguen Y."/>
        </authorList>
    </citation>
    <scope>NUCLEOTIDE SEQUENCE</scope>
    <source>
        <tissue evidence="2">Blood</tissue>
    </source>
</reference>
<keyword evidence="3" id="KW-1185">Reference proteome</keyword>
<dbReference type="Proteomes" id="UP000829720">
    <property type="component" value="Unassembled WGS sequence"/>
</dbReference>
<evidence type="ECO:0000256" key="1">
    <source>
        <dbReference type="SAM" id="MobiDB-lite"/>
    </source>
</evidence>
<feature type="region of interest" description="Disordered" evidence="1">
    <location>
        <begin position="16"/>
        <end position="53"/>
    </location>
</feature>
<name>A0A8T3CNQ7_9TELE</name>
<evidence type="ECO:0000313" key="2">
    <source>
        <dbReference type="EMBL" id="KAI1885497.1"/>
    </source>
</evidence>
<evidence type="ECO:0000313" key="3">
    <source>
        <dbReference type="Proteomes" id="UP000829720"/>
    </source>
</evidence>
<sequence length="80" mass="8733">MEFICSEIEHLPSSSRKVAASRIPLPSRAESRYTRESAAASGDTAAKYGNGNMAHCRSDTAGTFSVSRHRNLQHLSLKPE</sequence>
<proteinExistence type="predicted"/>
<dbReference type="AlphaFoldDB" id="A0A8T3CNQ7"/>
<organism evidence="2 3">
    <name type="scientific">Albula goreensis</name>
    <dbReference type="NCBI Taxonomy" id="1534307"/>
    <lineage>
        <taxon>Eukaryota</taxon>
        <taxon>Metazoa</taxon>
        <taxon>Chordata</taxon>
        <taxon>Craniata</taxon>
        <taxon>Vertebrata</taxon>
        <taxon>Euteleostomi</taxon>
        <taxon>Actinopterygii</taxon>
        <taxon>Neopterygii</taxon>
        <taxon>Teleostei</taxon>
        <taxon>Albuliformes</taxon>
        <taxon>Albulidae</taxon>
        <taxon>Albula</taxon>
    </lineage>
</organism>
<comment type="caution">
    <text evidence="2">The sequence shown here is derived from an EMBL/GenBank/DDBJ whole genome shotgun (WGS) entry which is preliminary data.</text>
</comment>
<gene>
    <name evidence="2" type="ORF">AGOR_G00204300</name>
</gene>
<dbReference type="EMBL" id="JAERUA010000020">
    <property type="protein sequence ID" value="KAI1885497.1"/>
    <property type="molecule type" value="Genomic_DNA"/>
</dbReference>
<protein>
    <submittedName>
        <fullName evidence="2">Uncharacterized protein</fullName>
    </submittedName>
</protein>